<evidence type="ECO:0000313" key="2">
    <source>
        <dbReference type="EMBL" id="REJ53078.1"/>
    </source>
</evidence>
<accession>A0A3E0M089</accession>
<dbReference type="InterPro" id="IPR034139">
    <property type="entry name" value="TOPRIM_OLD"/>
</dbReference>
<reference evidence="2 3" key="1">
    <citation type="submission" date="2017-10" db="EMBL/GenBank/DDBJ databases">
        <title>A large-scale comparative metagenomic study reveals the eutrophication-driven functional interactions in six Microcystis-epibionts communities.</title>
        <authorList>
            <person name="Li Q."/>
            <person name="Lin F."/>
        </authorList>
    </citation>
    <scope>NUCLEOTIDE SEQUENCE [LARGE SCALE GENOMIC DNA]</scope>
    <source>
        <strain evidence="2">TW10</strain>
    </source>
</reference>
<name>A0A3E0M089_9CHRO</name>
<feature type="domain" description="OLD protein-like TOPRIM" evidence="1">
    <location>
        <begin position="7"/>
        <end position="58"/>
    </location>
</feature>
<proteinExistence type="predicted"/>
<organism evidence="2 3">
    <name type="scientific">Microcystis wesenbergii TW10</name>
    <dbReference type="NCBI Taxonomy" id="2060474"/>
    <lineage>
        <taxon>Bacteria</taxon>
        <taxon>Bacillati</taxon>
        <taxon>Cyanobacteriota</taxon>
        <taxon>Cyanophyceae</taxon>
        <taxon>Oscillatoriophycideae</taxon>
        <taxon>Chroococcales</taxon>
        <taxon>Microcystaceae</taxon>
        <taxon>Microcystis</taxon>
    </lineage>
</organism>
<gene>
    <name evidence="2" type="ORF">DWQ51_08625</name>
</gene>
<comment type="caution">
    <text evidence="2">The sequence shown here is derived from an EMBL/GenBank/DDBJ whole genome shotgun (WGS) entry which is preliminary data.</text>
</comment>
<evidence type="ECO:0000259" key="1">
    <source>
        <dbReference type="Pfam" id="PF20469"/>
    </source>
</evidence>
<dbReference type="Proteomes" id="UP000257002">
    <property type="component" value="Unassembled WGS sequence"/>
</dbReference>
<dbReference type="Pfam" id="PF20469">
    <property type="entry name" value="OLD-like_TOPRIM"/>
    <property type="match status" value="1"/>
</dbReference>
<evidence type="ECO:0000313" key="3">
    <source>
        <dbReference type="Proteomes" id="UP000257002"/>
    </source>
</evidence>
<protein>
    <recommendedName>
        <fullName evidence="1">OLD protein-like TOPRIM domain-containing protein</fullName>
    </recommendedName>
</protein>
<dbReference type="EMBL" id="QQWD01000008">
    <property type="protein sequence ID" value="REJ53078.1"/>
    <property type="molecule type" value="Genomic_DNA"/>
</dbReference>
<dbReference type="AlphaFoldDB" id="A0A3E0M089"/>
<sequence>MLQKKLAIFVEGQTERILITRLLQEIAGYKKVSVEVYQVRGDKANRKIQQLKSNSIEVAPFFILLYDCGCGSHVLSDIKKQYVSLTNNGYEKILGLRDLYPETLENRTKVENGIKGFLKPLLQNKGIPISMILVIMEIEAWFLGEYSFLTKIDSCLTSKFILDNLGFDLNALDVEQIPHPSQVLDSIYQLIQRSYDKSETTVEEIASILNYEFIYLHLVEKIKQLKQLIDAINLFLQ</sequence>